<dbReference type="HOGENOM" id="CLU_1378009_0_0_1"/>
<reference evidence="1 2" key="1">
    <citation type="journal article" date="2012" name="PLoS Pathog.">
        <title>Diverse lifestyles and strategies of plant pathogenesis encoded in the genomes of eighteen Dothideomycetes fungi.</title>
        <authorList>
            <person name="Ohm R.A."/>
            <person name="Feau N."/>
            <person name="Henrissat B."/>
            <person name="Schoch C.L."/>
            <person name="Horwitz B.A."/>
            <person name="Barry K.W."/>
            <person name="Condon B.J."/>
            <person name="Copeland A.C."/>
            <person name="Dhillon B."/>
            <person name="Glaser F."/>
            <person name="Hesse C.N."/>
            <person name="Kosti I."/>
            <person name="LaButti K."/>
            <person name="Lindquist E.A."/>
            <person name="Lucas S."/>
            <person name="Salamov A.A."/>
            <person name="Bradshaw R.E."/>
            <person name="Ciuffetti L."/>
            <person name="Hamelin R.C."/>
            <person name="Kema G.H.J."/>
            <person name="Lawrence C."/>
            <person name="Scott J.A."/>
            <person name="Spatafora J.W."/>
            <person name="Turgeon B.G."/>
            <person name="de Wit P.J.G.M."/>
            <person name="Zhong S."/>
            <person name="Goodwin S.B."/>
            <person name="Grigoriev I.V."/>
        </authorList>
    </citation>
    <scope>NUCLEOTIDE SEQUENCE [LARGE SCALE GENOMIC DNA]</scope>
    <source>
        <strain evidence="2">ND90Pr / ATCC 201652</strain>
    </source>
</reference>
<protein>
    <submittedName>
        <fullName evidence="1">Uncharacterized protein</fullName>
    </submittedName>
</protein>
<organism evidence="1 2">
    <name type="scientific">Cochliobolus sativus (strain ND90Pr / ATCC 201652)</name>
    <name type="common">Common root rot and spot blotch fungus</name>
    <name type="synonym">Bipolaris sorokiniana</name>
    <dbReference type="NCBI Taxonomy" id="665912"/>
    <lineage>
        <taxon>Eukaryota</taxon>
        <taxon>Fungi</taxon>
        <taxon>Dikarya</taxon>
        <taxon>Ascomycota</taxon>
        <taxon>Pezizomycotina</taxon>
        <taxon>Dothideomycetes</taxon>
        <taxon>Pleosporomycetidae</taxon>
        <taxon>Pleosporales</taxon>
        <taxon>Pleosporineae</taxon>
        <taxon>Pleosporaceae</taxon>
        <taxon>Bipolaris</taxon>
    </lineage>
</organism>
<proteinExistence type="predicted"/>
<dbReference type="Proteomes" id="UP000016934">
    <property type="component" value="Unassembled WGS sequence"/>
</dbReference>
<dbReference type="AlphaFoldDB" id="M2R705"/>
<dbReference type="EMBL" id="KB445645">
    <property type="protein sequence ID" value="EMD62774.1"/>
    <property type="molecule type" value="Genomic_DNA"/>
</dbReference>
<dbReference type="OrthoDB" id="3798192at2759"/>
<keyword evidence="2" id="KW-1185">Reference proteome</keyword>
<sequence>MGELVQSTIKEGLILTVVTSLRDITVLKAFTSKTCGFSSFRYDIVMFEPELGAVVTGRFMATAQPICRPFGERVSFLKHVESIVRERKGKPGPAYVETVPLVDYLFRYYDDNRESTQDYASISQYVALPAEALEDYVKDAYWQFSSHPVRITRVDPHSTFSKRGFGMPAASEDDLWHVEQLDATERKNQCQNIDSLPA</sequence>
<gene>
    <name evidence="1" type="ORF">COCSADRAFT_27274</name>
</gene>
<accession>M2R705</accession>
<dbReference type="RefSeq" id="XP_007700935.1">
    <property type="nucleotide sequence ID" value="XM_007702745.1"/>
</dbReference>
<dbReference type="GeneID" id="19135648"/>
<name>M2R705_COCSN</name>
<dbReference type="KEGG" id="bsc:COCSADRAFT_27274"/>
<evidence type="ECO:0000313" key="2">
    <source>
        <dbReference type="Proteomes" id="UP000016934"/>
    </source>
</evidence>
<evidence type="ECO:0000313" key="1">
    <source>
        <dbReference type="EMBL" id="EMD62774.1"/>
    </source>
</evidence>
<reference evidence="2" key="2">
    <citation type="journal article" date="2013" name="PLoS Genet.">
        <title>Comparative genome structure, secondary metabolite, and effector coding capacity across Cochliobolus pathogens.</title>
        <authorList>
            <person name="Condon B.J."/>
            <person name="Leng Y."/>
            <person name="Wu D."/>
            <person name="Bushley K.E."/>
            <person name="Ohm R.A."/>
            <person name="Otillar R."/>
            <person name="Martin J."/>
            <person name="Schackwitz W."/>
            <person name="Grimwood J."/>
            <person name="MohdZainudin N."/>
            <person name="Xue C."/>
            <person name="Wang R."/>
            <person name="Manning V.A."/>
            <person name="Dhillon B."/>
            <person name="Tu Z.J."/>
            <person name="Steffenson B.J."/>
            <person name="Salamov A."/>
            <person name="Sun H."/>
            <person name="Lowry S."/>
            <person name="LaButti K."/>
            <person name="Han J."/>
            <person name="Copeland A."/>
            <person name="Lindquist E."/>
            <person name="Barry K."/>
            <person name="Schmutz J."/>
            <person name="Baker S.E."/>
            <person name="Ciuffetti L.M."/>
            <person name="Grigoriev I.V."/>
            <person name="Zhong S."/>
            <person name="Turgeon B.G."/>
        </authorList>
    </citation>
    <scope>NUCLEOTIDE SEQUENCE [LARGE SCALE GENOMIC DNA]</scope>
    <source>
        <strain evidence="2">ND90Pr / ATCC 201652</strain>
    </source>
</reference>